<accession>A0A7J6H0W7</accession>
<dbReference type="GO" id="GO:0004386">
    <property type="term" value="F:helicase activity"/>
    <property type="evidence" value="ECO:0007669"/>
    <property type="project" value="UniProtKB-KW"/>
</dbReference>
<comment type="subcellular location">
    <subcellularLocation>
        <location evidence="1">Cytoplasm</location>
    </subcellularLocation>
</comment>
<evidence type="ECO:0000259" key="4">
    <source>
        <dbReference type="Pfam" id="PF21634"/>
    </source>
</evidence>
<evidence type="ECO:0000313" key="7">
    <source>
        <dbReference type="Proteomes" id="UP000525078"/>
    </source>
</evidence>
<dbReference type="InterPro" id="IPR049080">
    <property type="entry name" value="MOV-10-like_beta-barrel"/>
</dbReference>
<evidence type="ECO:0000313" key="5">
    <source>
        <dbReference type="EMBL" id="KAF4355597.1"/>
    </source>
</evidence>
<keyword evidence="2" id="KW-0963">Cytoplasm</keyword>
<evidence type="ECO:0000313" key="6">
    <source>
        <dbReference type="EMBL" id="KAF4388270.1"/>
    </source>
</evidence>
<evidence type="ECO:0000256" key="1">
    <source>
        <dbReference type="ARBA" id="ARBA00004496"/>
    </source>
</evidence>
<dbReference type="EMBL" id="JAATIP010000035">
    <property type="protein sequence ID" value="KAF4388270.1"/>
    <property type="molecule type" value="Genomic_DNA"/>
</dbReference>
<evidence type="ECO:0000313" key="8">
    <source>
        <dbReference type="Proteomes" id="UP000583929"/>
    </source>
</evidence>
<dbReference type="Proteomes" id="UP000583929">
    <property type="component" value="Unassembled WGS sequence"/>
</dbReference>
<feature type="compositionally biased region" description="Polar residues" evidence="3">
    <location>
        <begin position="196"/>
        <end position="205"/>
    </location>
</feature>
<dbReference type="GO" id="GO:0016787">
    <property type="term" value="F:hydrolase activity"/>
    <property type="evidence" value="ECO:0007669"/>
    <property type="project" value="UniProtKB-KW"/>
</dbReference>
<sequence>MEFWGNALSCFLCCQDEIDDTFYIDINIISSIKNTFKRGSPSDHDGSVRTSSSSSNNYQVIHNWDYPNVVQQESNHNRSSYAQNQAHVDLERSQLQALLNRHLLSSSTTYTFSANRYSSSSSKLPHSSSYNPPSRPAASSSKVPSSSESNSSSTFPQSSTKNSSSKPATSSSKVPSSSESNSSPHKIPPTFKPFLSPTSPSVSTKQLGKTNYVLEENDSLPLYIIPEDIKDLIKKGIVPEILKKILSPTRYKDYFSALLYAEDYYYEKWNDYKLLDVTLELRKETISKNKNINEKEDKQFVAFKMDAIPERRPFLLSRDLVFARPSGTKVEPFRGTIYRVKHSNTVLVEFNDNFNRQYHPNKRYDISFSFNRVNLKRAHQALNSISDSLLENFLFPTSPTRKTITTPPKPPPNLDQQTATAVTKILAVHCSPPYLISGPRCASETKAASHLREPSRTGAIIRESVVQIYKTSPNCRILICAPTNSACDVLMRSLKKSIPVSAMSRVNAAFREREDVPEDILSSCLIEEECFGCPPIAKLREFKVIFSTFMSSFRLHKEGLPVEHFSHIFMVDASYGIEPEAMVVLANFAGENTAVIVAGEVGGSPSWVRSEIGRRHGLKVSYFERLRKFKPYFGLNPEFTMDLDMNQDAVYM</sequence>
<protein>
    <recommendedName>
        <fullName evidence="4">Helicase MOV-10-like beta-barrel domain-containing protein</fullName>
    </recommendedName>
</protein>
<dbReference type="Gene3D" id="3.40.50.300">
    <property type="entry name" value="P-loop containing nucleotide triphosphate hydrolases"/>
    <property type="match status" value="1"/>
</dbReference>
<dbReference type="GO" id="GO:0005524">
    <property type="term" value="F:ATP binding"/>
    <property type="evidence" value="ECO:0007669"/>
    <property type="project" value="UniProtKB-KW"/>
</dbReference>
<reference evidence="7 8" key="1">
    <citation type="journal article" date="2020" name="bioRxiv">
        <title>Sequence and annotation of 42 cannabis genomes reveals extensive copy number variation in cannabinoid synthesis and pathogen resistance genes.</title>
        <authorList>
            <person name="Mckernan K.J."/>
            <person name="Helbert Y."/>
            <person name="Kane L.T."/>
            <person name="Ebling H."/>
            <person name="Zhang L."/>
            <person name="Liu B."/>
            <person name="Eaton Z."/>
            <person name="Mclaughlin S."/>
            <person name="Kingan S."/>
            <person name="Baybayan P."/>
            <person name="Concepcion G."/>
            <person name="Jordan M."/>
            <person name="Riva A."/>
            <person name="Barbazuk W."/>
            <person name="Harkins T."/>
        </authorList>
    </citation>
    <scope>NUCLEOTIDE SEQUENCE [LARGE SCALE GENOMIC DNA]</scope>
    <source>
        <strain evidence="7 8">cv. Jamaican Lion 4</strain>
        <strain evidence="5">Father</strain>
        <strain evidence="6">Mother</strain>
        <tissue evidence="6">Leaf</tissue>
    </source>
</reference>
<evidence type="ECO:0000256" key="2">
    <source>
        <dbReference type="ARBA" id="ARBA00022490"/>
    </source>
</evidence>
<dbReference type="Pfam" id="PF21634">
    <property type="entry name" value="MOV-10_beta-barrel"/>
    <property type="match status" value="1"/>
</dbReference>
<organism evidence="6 7">
    <name type="scientific">Cannabis sativa</name>
    <name type="common">Hemp</name>
    <name type="synonym">Marijuana</name>
    <dbReference type="NCBI Taxonomy" id="3483"/>
    <lineage>
        <taxon>Eukaryota</taxon>
        <taxon>Viridiplantae</taxon>
        <taxon>Streptophyta</taxon>
        <taxon>Embryophyta</taxon>
        <taxon>Tracheophyta</taxon>
        <taxon>Spermatophyta</taxon>
        <taxon>Magnoliopsida</taxon>
        <taxon>eudicotyledons</taxon>
        <taxon>Gunneridae</taxon>
        <taxon>Pentapetalae</taxon>
        <taxon>rosids</taxon>
        <taxon>fabids</taxon>
        <taxon>Rosales</taxon>
        <taxon>Cannabaceae</taxon>
        <taxon>Cannabis</taxon>
    </lineage>
</organism>
<dbReference type="Proteomes" id="UP000525078">
    <property type="component" value="Unassembled WGS sequence"/>
</dbReference>
<feature type="region of interest" description="Disordered" evidence="3">
    <location>
        <begin position="116"/>
        <end position="205"/>
    </location>
</feature>
<dbReference type="PANTHER" id="PTHR45418">
    <property type="entry name" value="CANCER/TESTIS ANTIGEN 55"/>
    <property type="match status" value="1"/>
</dbReference>
<keyword evidence="8" id="KW-1185">Reference proteome</keyword>
<proteinExistence type="predicted"/>
<dbReference type="AlphaFoldDB" id="A0A7J6H0W7"/>
<gene>
    <name evidence="6" type="ORF">F8388_021100</name>
    <name evidence="5" type="ORF">G4B88_025620</name>
</gene>
<dbReference type="InterPro" id="IPR027417">
    <property type="entry name" value="P-loop_NTPase"/>
</dbReference>
<comment type="caution">
    <text evidence="6">The sequence shown here is derived from an EMBL/GenBank/DDBJ whole genome shotgun (WGS) entry which is preliminary data.</text>
</comment>
<feature type="compositionally biased region" description="Low complexity" evidence="3">
    <location>
        <begin position="118"/>
        <end position="184"/>
    </location>
</feature>
<dbReference type="PANTHER" id="PTHR45418:SF5">
    <property type="entry name" value="BRCA2-INTERACTING PROTEIN-LIKE-RELATED"/>
    <property type="match status" value="1"/>
</dbReference>
<dbReference type="GO" id="GO:0005737">
    <property type="term" value="C:cytoplasm"/>
    <property type="evidence" value="ECO:0007669"/>
    <property type="project" value="UniProtKB-SubCell"/>
</dbReference>
<evidence type="ECO:0000256" key="3">
    <source>
        <dbReference type="SAM" id="MobiDB-lite"/>
    </source>
</evidence>
<name>A0A7J6H0W7_CANSA</name>
<dbReference type="EMBL" id="JAATIQ010000447">
    <property type="protein sequence ID" value="KAF4355597.1"/>
    <property type="molecule type" value="Genomic_DNA"/>
</dbReference>
<feature type="domain" description="Helicase MOV-10-like beta-barrel" evidence="4">
    <location>
        <begin position="292"/>
        <end position="368"/>
    </location>
</feature>